<dbReference type="PANTHER" id="PTHR43135">
    <property type="entry name" value="ALPHA-D-RIBOSE 1-METHYLPHOSPHONATE 5-TRIPHOSPHATE DIPHOSPHATASE"/>
    <property type="match status" value="1"/>
</dbReference>
<dbReference type="SUPFAM" id="SSF69304">
    <property type="entry name" value="Tricorn protease N-terminal domain"/>
    <property type="match status" value="1"/>
</dbReference>
<reference evidence="3 4" key="1">
    <citation type="submission" date="2018-08" db="EMBL/GenBank/DDBJ databases">
        <title>Altererythrobacter sp.Ery1 and Ery12, the genome sequencing of novel strains in genus Alterythrobacter.</title>
        <authorList>
            <person name="Cheng H."/>
            <person name="Wu Y.-H."/>
            <person name="Fang C."/>
            <person name="Xu X.-W."/>
        </authorList>
    </citation>
    <scope>NUCLEOTIDE SEQUENCE [LARGE SCALE GENOMIC DNA]</scope>
    <source>
        <strain evidence="3 4">Ery1</strain>
    </source>
</reference>
<dbReference type="SUPFAM" id="SSF51338">
    <property type="entry name" value="Composite domain of metallo-dependent hydrolases"/>
    <property type="match status" value="1"/>
</dbReference>
<dbReference type="InterPro" id="IPR006680">
    <property type="entry name" value="Amidohydro-rel"/>
</dbReference>
<evidence type="ECO:0000313" key="4">
    <source>
        <dbReference type="Proteomes" id="UP000285092"/>
    </source>
</evidence>
<sequence>MKVAWLGLVLALALAPCASSAPVSAEPSSPASPPYGDVNITVSEGTWMSVDVSPDGKTIAFDLLNDIYVMPATGGEAQLVHGGPAMQRSPRFSPDGERLLYLSDEDGADNIWTSRVDGADARQISRETTLAVTGPAWSVDGESVAAARMFDSADKLHASELRLYDVATGDDEQLVAAPANGENVHEPAFGRDGRWLYYTEKVSAPTASVVYVDANHINYAIKRRDLRTGSVEEVVKGFGSATSPVVSPDGRKLAFLRRVKTDTVLFLYDLETREQWPVFAGLDRDDQADFLGQGLYYPQYDWFPDNRYLAIWAGGKILRLDTETGETEEIPFTASATHRLAKPPRVAQDLAPEEFRARIIRQLAWAPGSDRVSFNALGRIWSQPAGGAPTRLTAGDLPEFDPAYSPDGTRVAFVDWKDDRGGTLKVRDSSGDVRALVESAGILRAPAFSPDGKRILYIIAEGDRCLGGHRARPGIYWTDVSGGPSHYVGPTALEAAFSPDGTRIWFSTEGYAGHDLVSQVESLRLDGTDHRVHARASHADVNELKVSPDLKWIAFRHEQQYYLEPFAPGAEPVEITPDGANPLGHLGGYELTWAPDSSAVLWALGPTVYRSAVSDVSPVVHTKIELTAEADVPSGALAFVNGRIITMRGDEVIERGTVVVRGNRIQAVGPAAAIDVPADAKVIDISGKTVMPGLVDMHGHVDNCYYSSSGLTPEKQPTQYADLAYGVTTNYDPYTSELATYATREMTMAGMMTGPRAIDSGMVVYGRTGKVDKVYIPIESQADADALMARKQALGGTIVKSYRQPMRRQRQQIIDAGRDAGIMVDVEGESHFYNNVTMILDGHTNLQHNMPLENIYDDVVQLMAASDVAHTPTLIVLFGELMGENYLYQHTRAWEDPKARRFVQLTTSGYSPLGAPYGAPPHVRGMTTIHAADELYDIGFRAAARSMKALDDAGVVINAGSHGQVTGLALHWEMWLLAEGGMSNHRVLRTATINGARTLGLDGQIGTVAPGKLADLLVLDRNPLEDIRNSNSVRYTLANGRLYDSVTMDEIGNHPREREPFFWETGRDFNGIDWEPAWAHQ</sequence>
<gene>
    <name evidence="3" type="ORF">D2V04_04165</name>
</gene>
<dbReference type="Pfam" id="PF07676">
    <property type="entry name" value="PD40"/>
    <property type="match status" value="4"/>
</dbReference>
<dbReference type="AlphaFoldDB" id="A0A418NJ47"/>
<dbReference type="Gene3D" id="2.30.40.10">
    <property type="entry name" value="Urease, subunit C, domain 1"/>
    <property type="match status" value="2"/>
</dbReference>
<dbReference type="Pfam" id="PF01979">
    <property type="entry name" value="Amidohydro_1"/>
    <property type="match status" value="1"/>
</dbReference>
<name>A0A418NJ47_9SPHN</name>
<dbReference type="InterPro" id="IPR011659">
    <property type="entry name" value="WD40"/>
</dbReference>
<dbReference type="Proteomes" id="UP000285092">
    <property type="component" value="Unassembled WGS sequence"/>
</dbReference>
<dbReference type="RefSeq" id="WP_119512045.1">
    <property type="nucleotide sequence ID" value="NZ_QXFK01000014.1"/>
</dbReference>
<dbReference type="PANTHER" id="PTHR43135:SF3">
    <property type="entry name" value="ALPHA-D-RIBOSE 1-METHYLPHOSPHONATE 5-TRIPHOSPHATE DIPHOSPHATASE"/>
    <property type="match status" value="1"/>
</dbReference>
<dbReference type="GO" id="GO:0016810">
    <property type="term" value="F:hydrolase activity, acting on carbon-nitrogen (but not peptide) bonds"/>
    <property type="evidence" value="ECO:0007669"/>
    <property type="project" value="InterPro"/>
</dbReference>
<proteinExistence type="predicted"/>
<dbReference type="Gene3D" id="2.120.10.30">
    <property type="entry name" value="TolB, C-terminal domain"/>
    <property type="match status" value="3"/>
</dbReference>
<feature type="chain" id="PRO_5019089709" description="Amidohydrolase-related domain-containing protein" evidence="1">
    <location>
        <begin position="26"/>
        <end position="1081"/>
    </location>
</feature>
<evidence type="ECO:0000313" key="3">
    <source>
        <dbReference type="EMBL" id="RIV79212.1"/>
    </source>
</evidence>
<organism evidence="3 4">
    <name type="scientific">Pelagerythrobacter aerophilus</name>
    <dbReference type="NCBI Taxonomy" id="2306995"/>
    <lineage>
        <taxon>Bacteria</taxon>
        <taxon>Pseudomonadati</taxon>
        <taxon>Pseudomonadota</taxon>
        <taxon>Alphaproteobacteria</taxon>
        <taxon>Sphingomonadales</taxon>
        <taxon>Erythrobacteraceae</taxon>
        <taxon>Pelagerythrobacter</taxon>
    </lineage>
</organism>
<accession>A0A418NJ47</accession>
<dbReference type="InterPro" id="IPR011042">
    <property type="entry name" value="6-blade_b-propeller_TolB-like"/>
</dbReference>
<dbReference type="InterPro" id="IPR051781">
    <property type="entry name" value="Metallo-dep_Hydrolase"/>
</dbReference>
<feature type="signal peptide" evidence="1">
    <location>
        <begin position="1"/>
        <end position="25"/>
    </location>
</feature>
<dbReference type="OrthoDB" id="9758793at2"/>
<dbReference type="EMBL" id="QXFK01000014">
    <property type="protein sequence ID" value="RIV79212.1"/>
    <property type="molecule type" value="Genomic_DNA"/>
</dbReference>
<evidence type="ECO:0000256" key="1">
    <source>
        <dbReference type="SAM" id="SignalP"/>
    </source>
</evidence>
<dbReference type="Gene3D" id="3.20.20.140">
    <property type="entry name" value="Metal-dependent hydrolases"/>
    <property type="match status" value="2"/>
</dbReference>
<dbReference type="SUPFAM" id="SSF82171">
    <property type="entry name" value="DPP6 N-terminal domain-like"/>
    <property type="match status" value="1"/>
</dbReference>
<dbReference type="InterPro" id="IPR032466">
    <property type="entry name" value="Metal_Hydrolase"/>
</dbReference>
<evidence type="ECO:0000259" key="2">
    <source>
        <dbReference type="Pfam" id="PF01979"/>
    </source>
</evidence>
<keyword evidence="1" id="KW-0732">Signal</keyword>
<dbReference type="InterPro" id="IPR011059">
    <property type="entry name" value="Metal-dep_hydrolase_composite"/>
</dbReference>
<dbReference type="SUPFAM" id="SSF51556">
    <property type="entry name" value="Metallo-dependent hydrolases"/>
    <property type="match status" value="1"/>
</dbReference>
<comment type="caution">
    <text evidence="3">The sequence shown here is derived from an EMBL/GenBank/DDBJ whole genome shotgun (WGS) entry which is preliminary data.</text>
</comment>
<keyword evidence="4" id="KW-1185">Reference proteome</keyword>
<protein>
    <recommendedName>
        <fullName evidence="2">Amidohydrolase-related domain-containing protein</fullName>
    </recommendedName>
</protein>
<feature type="domain" description="Amidohydrolase-related" evidence="2">
    <location>
        <begin position="689"/>
        <end position="1041"/>
    </location>
</feature>